<protein>
    <submittedName>
        <fullName evidence="1">Uncharacterized protein</fullName>
    </submittedName>
</protein>
<comment type="caution">
    <text evidence="1">The sequence shown here is derived from an EMBL/GenBank/DDBJ whole genome shotgun (WGS) entry which is preliminary data.</text>
</comment>
<evidence type="ECO:0000313" key="1">
    <source>
        <dbReference type="EMBL" id="KAF2596196.1"/>
    </source>
</evidence>
<name>A0A8S9KSC0_BRACR</name>
<organism evidence="1 2">
    <name type="scientific">Brassica cretica</name>
    <name type="common">Mustard</name>
    <dbReference type="NCBI Taxonomy" id="69181"/>
    <lineage>
        <taxon>Eukaryota</taxon>
        <taxon>Viridiplantae</taxon>
        <taxon>Streptophyta</taxon>
        <taxon>Embryophyta</taxon>
        <taxon>Tracheophyta</taxon>
        <taxon>Spermatophyta</taxon>
        <taxon>Magnoliopsida</taxon>
        <taxon>eudicotyledons</taxon>
        <taxon>Gunneridae</taxon>
        <taxon>Pentapetalae</taxon>
        <taxon>rosids</taxon>
        <taxon>malvids</taxon>
        <taxon>Brassicales</taxon>
        <taxon>Brassicaceae</taxon>
        <taxon>Brassiceae</taxon>
        <taxon>Brassica</taxon>
    </lineage>
</organism>
<sequence length="140" mass="15312">MYLPRHNCTVTGTHGVHYCGFPIAMKVWMGTSESLPSHVFNGNKISLSLWDCEPGRTGIPKGKLCKGSSVGSVELVGLSWTDSDKAAGLVIRDHQGKWRERLLSSYQNRYKTDPGGYWTAYLTGTVYGQLSSGTAKAVIE</sequence>
<dbReference type="EMBL" id="QGKW02000717">
    <property type="protein sequence ID" value="KAF2596196.1"/>
    <property type="molecule type" value="Genomic_DNA"/>
</dbReference>
<dbReference type="AlphaFoldDB" id="A0A8S9KSC0"/>
<evidence type="ECO:0000313" key="2">
    <source>
        <dbReference type="Proteomes" id="UP000712281"/>
    </source>
</evidence>
<gene>
    <name evidence="1" type="ORF">F2Q68_00008825</name>
</gene>
<dbReference type="Proteomes" id="UP000712281">
    <property type="component" value="Unassembled WGS sequence"/>
</dbReference>
<reference evidence="1" key="1">
    <citation type="submission" date="2019-12" db="EMBL/GenBank/DDBJ databases">
        <title>Genome sequencing and annotation of Brassica cretica.</title>
        <authorList>
            <person name="Studholme D.J."/>
            <person name="Sarris P.F."/>
        </authorList>
    </citation>
    <scope>NUCLEOTIDE SEQUENCE</scope>
    <source>
        <strain evidence="1">PFS-001/15</strain>
        <tissue evidence="1">Leaf</tissue>
    </source>
</reference>
<accession>A0A8S9KSC0</accession>
<proteinExistence type="predicted"/>